<dbReference type="InterPro" id="IPR000073">
    <property type="entry name" value="AB_hydrolase_1"/>
</dbReference>
<evidence type="ECO:0000313" key="2">
    <source>
        <dbReference type="EMBL" id="KAF1013003.1"/>
    </source>
</evidence>
<keyword evidence="2" id="KW-0575">Peroxidase</keyword>
<evidence type="ECO:0000259" key="1">
    <source>
        <dbReference type="Pfam" id="PF12697"/>
    </source>
</evidence>
<dbReference type="InterPro" id="IPR029058">
    <property type="entry name" value="AB_hydrolase_fold"/>
</dbReference>
<dbReference type="SUPFAM" id="SSF53474">
    <property type="entry name" value="alpha/beta-Hydrolases"/>
    <property type="match status" value="1"/>
</dbReference>
<protein>
    <submittedName>
        <fullName evidence="2">Putative non-heme bromoperoxidase BpoC</fullName>
    </submittedName>
</protein>
<dbReference type="Gene3D" id="3.40.50.1820">
    <property type="entry name" value="alpha/beta hydrolase"/>
    <property type="match status" value="1"/>
</dbReference>
<organism evidence="2 3">
    <name type="scientific">Stenotrophomonas maltophilia</name>
    <name type="common">Pseudomonas maltophilia</name>
    <name type="synonym">Xanthomonas maltophilia</name>
    <dbReference type="NCBI Taxonomy" id="40324"/>
    <lineage>
        <taxon>Bacteria</taxon>
        <taxon>Pseudomonadati</taxon>
        <taxon>Pseudomonadota</taxon>
        <taxon>Gammaproteobacteria</taxon>
        <taxon>Lysobacterales</taxon>
        <taxon>Lysobacteraceae</taxon>
        <taxon>Stenotrophomonas</taxon>
        <taxon>Stenotrophomonas maltophilia group</taxon>
    </lineage>
</organism>
<sequence>MGPGVPGVDEARLYNATARCDMALPSGAGDNRRMTDRIPLVLLPGLLNDAELWRAQLADLADIADCSVGDQTRGTTMQAVAEDVLAQAPPRFALAGFSLGGFVAQQILRIAPERVMQLALVDTSMHADSPERAAQRRAQQSSVRLPGRFHGFGDALMRSHIDASRLDDYVLVQRVRDMTARLGAEVFLRQSALERGDGHDVLAGYRDPLLIVCGANDRITPLAISQEMHALVPHSLLVVVPDCGHLAPMEKPDEVSAALRGWLLQA</sequence>
<dbReference type="EMBL" id="WNDS01000006">
    <property type="protein sequence ID" value="KAF1013003.1"/>
    <property type="molecule type" value="Genomic_DNA"/>
</dbReference>
<gene>
    <name evidence="2" type="primary">bpoC</name>
    <name evidence="2" type="ORF">GAK31_03830</name>
</gene>
<keyword evidence="2" id="KW-0560">Oxidoreductase</keyword>
<dbReference type="AlphaFoldDB" id="A0A7V8FD90"/>
<comment type="caution">
    <text evidence="2">The sequence shown here is derived from an EMBL/GenBank/DDBJ whole genome shotgun (WGS) entry which is preliminary data.</text>
</comment>
<feature type="domain" description="AB hydrolase-1" evidence="1">
    <location>
        <begin position="40"/>
        <end position="258"/>
    </location>
</feature>
<dbReference type="PRINTS" id="PR00111">
    <property type="entry name" value="ABHYDROLASE"/>
</dbReference>
<evidence type="ECO:0000313" key="3">
    <source>
        <dbReference type="Proteomes" id="UP000487117"/>
    </source>
</evidence>
<proteinExistence type="predicted"/>
<dbReference type="InterPro" id="IPR050228">
    <property type="entry name" value="Carboxylesterase_BioH"/>
</dbReference>
<dbReference type="Proteomes" id="UP000487117">
    <property type="component" value="Unassembled WGS sequence"/>
</dbReference>
<dbReference type="PANTHER" id="PTHR43194">
    <property type="entry name" value="HYDROLASE ALPHA/BETA FOLD FAMILY"/>
    <property type="match status" value="1"/>
</dbReference>
<accession>A0A7V8FD90</accession>
<dbReference type="GO" id="GO:0004601">
    <property type="term" value="F:peroxidase activity"/>
    <property type="evidence" value="ECO:0007669"/>
    <property type="project" value="UniProtKB-KW"/>
</dbReference>
<name>A0A7V8FD90_STEMA</name>
<reference evidence="3" key="1">
    <citation type="journal article" date="2020" name="MBio">
        <title>Horizontal gene transfer to a defensive symbiont with a reduced genome amongst a multipartite beetle microbiome.</title>
        <authorList>
            <person name="Waterworth S.C."/>
            <person name="Florez L.V."/>
            <person name="Rees E.R."/>
            <person name="Hertweck C."/>
            <person name="Kaltenpoth M."/>
            <person name="Kwan J.C."/>
        </authorList>
    </citation>
    <scope>NUCLEOTIDE SEQUENCE [LARGE SCALE GENOMIC DNA]</scope>
</reference>
<dbReference type="Pfam" id="PF12697">
    <property type="entry name" value="Abhydrolase_6"/>
    <property type="match status" value="1"/>
</dbReference>
<dbReference type="PANTHER" id="PTHR43194:SF5">
    <property type="entry name" value="PIMELOYL-[ACYL-CARRIER PROTEIN] METHYL ESTER ESTERASE"/>
    <property type="match status" value="1"/>
</dbReference>